<dbReference type="InterPro" id="IPR029068">
    <property type="entry name" value="Glyas_Bleomycin-R_OHBP_Dase"/>
</dbReference>
<sequence length="79" mass="8682">MSSAHVHSETAIESPRARTVDMKLKVVVIPVSDVDRAKSFYSNLGWWHKADAGLLLTCVLSAVGQSGKQEGRDLQDKRC</sequence>
<accession>A0A1B2ESL8</accession>
<dbReference type="EMBL" id="CP016617">
    <property type="protein sequence ID" value="ANY82961.1"/>
    <property type="molecule type" value="Genomic_DNA"/>
</dbReference>
<dbReference type="Gene3D" id="3.10.180.10">
    <property type="entry name" value="2,3-Dihydroxybiphenyl 1,2-Dioxygenase, domain 1"/>
    <property type="match status" value="1"/>
</dbReference>
<dbReference type="AlphaFoldDB" id="A0A1B2ESL8"/>
<dbReference type="KEGG" id="moc:BB934_32600"/>
<proteinExistence type="predicted"/>
<protein>
    <submittedName>
        <fullName evidence="1">Uncharacterized protein</fullName>
    </submittedName>
</protein>
<reference evidence="1" key="1">
    <citation type="submission" date="2016-07" db="EMBL/GenBank/DDBJ databases">
        <title>Microvirga ossetica sp. nov. a new species of rhizobia isolated from root nodules of the legume species Vicia alpestris Steven originated from North Ossetia region in the Caucasus.</title>
        <authorList>
            <person name="Safronova V.I."/>
            <person name="Kuznetsova I.G."/>
            <person name="Sazanova A.L."/>
            <person name="Belimov A."/>
            <person name="Andronov E."/>
            <person name="Osledkin Y.S."/>
            <person name="Onishchuk O.P."/>
            <person name="Kurchak O.N."/>
            <person name="Shaposhnikov A.I."/>
            <person name="Willems A."/>
            <person name="Tikhonovich I.A."/>
        </authorList>
    </citation>
    <scope>NUCLEOTIDE SEQUENCE [LARGE SCALE GENOMIC DNA]</scope>
    <source>
        <strain evidence="1">V5/3M</strain>
        <plasmid evidence="1">unnamed1</plasmid>
    </source>
</reference>
<name>A0A1B2ESL8_9HYPH</name>
<dbReference type="SUPFAM" id="SSF54593">
    <property type="entry name" value="Glyoxalase/Bleomycin resistance protein/Dihydroxybiphenyl dioxygenase"/>
    <property type="match status" value="1"/>
</dbReference>
<geneLocation type="plasmid" evidence="1">
    <name>unnamed1</name>
</geneLocation>
<organism evidence="1">
    <name type="scientific">Microvirga ossetica</name>
    <dbReference type="NCBI Taxonomy" id="1882682"/>
    <lineage>
        <taxon>Bacteria</taxon>
        <taxon>Pseudomonadati</taxon>
        <taxon>Pseudomonadota</taxon>
        <taxon>Alphaproteobacteria</taxon>
        <taxon>Hyphomicrobiales</taxon>
        <taxon>Methylobacteriaceae</taxon>
        <taxon>Microvirga</taxon>
    </lineage>
</organism>
<evidence type="ECO:0000313" key="1">
    <source>
        <dbReference type="EMBL" id="ANY82961.1"/>
    </source>
</evidence>
<gene>
    <name evidence="1" type="ORF">BB934_32600</name>
</gene>
<keyword evidence="1" id="KW-0614">Plasmid</keyword>